<dbReference type="Proteomes" id="UP000831785">
    <property type="component" value="Chromosome"/>
</dbReference>
<dbReference type="RefSeq" id="WP_244715782.1">
    <property type="nucleotide sequence ID" value="NZ_CP095049.1"/>
</dbReference>
<keyword evidence="4" id="KW-1185">Reference proteome</keyword>
<dbReference type="InterPro" id="IPR026444">
    <property type="entry name" value="Secre_tail"/>
</dbReference>
<gene>
    <name evidence="3" type="ORF">MUN80_20380</name>
</gene>
<keyword evidence="1" id="KW-0732">Signal</keyword>
<feature type="domain" description="Secretion system C-terminal sorting" evidence="2">
    <location>
        <begin position="271"/>
        <end position="343"/>
    </location>
</feature>
<evidence type="ECO:0000313" key="4">
    <source>
        <dbReference type="Proteomes" id="UP000831785"/>
    </source>
</evidence>
<feature type="chain" id="PRO_5046564708" evidence="1">
    <location>
        <begin position="24"/>
        <end position="345"/>
    </location>
</feature>
<evidence type="ECO:0000313" key="3">
    <source>
        <dbReference type="EMBL" id="UOQ52106.1"/>
    </source>
</evidence>
<name>A0ABY4FCC1_9BACT</name>
<sequence>MKKNLLAGLTLSAALFVSGQAMAQTPGFVRWNLEANNQDNAAVRSGLTGAPSTFKRLVISDGQVPTGGTAYAPYTPGLGQAFAVLANGGGWSSNNTPPGPGANPRRTFYQQFQATATAATRLDSVLLDASVVSSAAGKVVVMYSLSNFVNDSTSIVAGKGPAISNSTVTSPGGVLPATANGSFGNNTSGISSAGAVLPQYATGGVPSSFRFAMTSGSGVTLAAGQTITVRLYFGVGSSSVGRYVLLRNVTLKSTQPALASKQAVAKQSLNVYPNPAQDMLAVAHPAAAKGATVAVYASNGQKVASFAAQPNSTATEVRLSTLTAGIYMVEYNDGQQRITSKVVKQ</sequence>
<reference evidence="3 4" key="1">
    <citation type="submission" date="2022-04" db="EMBL/GenBank/DDBJ databases">
        <title>Hymenobacter sp. isolated from the air.</title>
        <authorList>
            <person name="Won M."/>
            <person name="Lee C.-M."/>
            <person name="Woen H.-Y."/>
            <person name="Kwon S.-W."/>
        </authorList>
    </citation>
    <scope>NUCLEOTIDE SEQUENCE [LARGE SCALE GENOMIC DNA]</scope>
    <source>
        <strain evidence="4">5116 S-27</strain>
    </source>
</reference>
<dbReference type="EMBL" id="CP095049">
    <property type="protein sequence ID" value="UOQ52106.1"/>
    <property type="molecule type" value="Genomic_DNA"/>
</dbReference>
<dbReference type="Pfam" id="PF18962">
    <property type="entry name" value="Por_Secre_tail"/>
    <property type="match status" value="1"/>
</dbReference>
<feature type="signal peptide" evidence="1">
    <location>
        <begin position="1"/>
        <end position="23"/>
    </location>
</feature>
<organism evidence="3 4">
    <name type="scientific">Hymenobacter cellulosivorans</name>
    <dbReference type="NCBI Taxonomy" id="2932249"/>
    <lineage>
        <taxon>Bacteria</taxon>
        <taxon>Pseudomonadati</taxon>
        <taxon>Bacteroidota</taxon>
        <taxon>Cytophagia</taxon>
        <taxon>Cytophagales</taxon>
        <taxon>Hymenobacteraceae</taxon>
        <taxon>Hymenobacter</taxon>
    </lineage>
</organism>
<dbReference type="NCBIfam" id="TIGR04183">
    <property type="entry name" value="Por_Secre_tail"/>
    <property type="match status" value="1"/>
</dbReference>
<proteinExistence type="predicted"/>
<protein>
    <submittedName>
        <fullName evidence="3">T9SS type A sorting domain-containing protein</fullName>
    </submittedName>
</protein>
<evidence type="ECO:0000256" key="1">
    <source>
        <dbReference type="SAM" id="SignalP"/>
    </source>
</evidence>
<evidence type="ECO:0000259" key="2">
    <source>
        <dbReference type="Pfam" id="PF18962"/>
    </source>
</evidence>
<accession>A0ABY4FCC1</accession>